<dbReference type="Pfam" id="PF00496">
    <property type="entry name" value="SBP_bac_5"/>
    <property type="match status" value="1"/>
</dbReference>
<dbReference type="PANTHER" id="PTHR30290">
    <property type="entry name" value="PERIPLASMIC BINDING COMPONENT OF ABC TRANSPORTER"/>
    <property type="match status" value="1"/>
</dbReference>
<evidence type="ECO:0000313" key="6">
    <source>
        <dbReference type="EMBL" id="PJE64380.1"/>
    </source>
</evidence>
<name>A0A2M8KWT7_9BACT</name>
<dbReference type="GO" id="GO:0043190">
    <property type="term" value="C:ATP-binding cassette (ABC) transporter complex"/>
    <property type="evidence" value="ECO:0007669"/>
    <property type="project" value="InterPro"/>
</dbReference>
<dbReference type="AlphaFoldDB" id="A0A2M8KWT7"/>
<evidence type="ECO:0000256" key="3">
    <source>
        <dbReference type="ARBA" id="ARBA00022729"/>
    </source>
</evidence>
<dbReference type="Gene3D" id="3.10.105.10">
    <property type="entry name" value="Dipeptide-binding Protein, Domain 3"/>
    <property type="match status" value="1"/>
</dbReference>
<gene>
    <name evidence="6" type="ORF">COU90_02935</name>
</gene>
<evidence type="ECO:0000256" key="1">
    <source>
        <dbReference type="ARBA" id="ARBA00005695"/>
    </source>
</evidence>
<keyword evidence="4" id="KW-0472">Membrane</keyword>
<evidence type="ECO:0000256" key="2">
    <source>
        <dbReference type="ARBA" id="ARBA00022448"/>
    </source>
</evidence>
<feature type="domain" description="Solute-binding protein family 5" evidence="5">
    <location>
        <begin position="106"/>
        <end position="479"/>
    </location>
</feature>
<dbReference type="EMBL" id="PFEF01000006">
    <property type="protein sequence ID" value="PJE64380.1"/>
    <property type="molecule type" value="Genomic_DNA"/>
</dbReference>
<dbReference type="PIRSF" id="PIRSF002741">
    <property type="entry name" value="MppA"/>
    <property type="match status" value="1"/>
</dbReference>
<proteinExistence type="inferred from homology"/>
<dbReference type="Gene3D" id="3.40.190.10">
    <property type="entry name" value="Periplasmic binding protein-like II"/>
    <property type="match status" value="1"/>
</dbReference>
<dbReference type="GO" id="GO:0042597">
    <property type="term" value="C:periplasmic space"/>
    <property type="evidence" value="ECO:0007669"/>
    <property type="project" value="UniProtKB-ARBA"/>
</dbReference>
<keyword evidence="2" id="KW-0813">Transport</keyword>
<dbReference type="Proteomes" id="UP000229098">
    <property type="component" value="Unassembled WGS sequence"/>
</dbReference>
<keyword evidence="4" id="KW-1133">Transmembrane helix</keyword>
<dbReference type="PANTHER" id="PTHR30290:SF9">
    <property type="entry name" value="OLIGOPEPTIDE-BINDING PROTEIN APPA"/>
    <property type="match status" value="1"/>
</dbReference>
<evidence type="ECO:0000259" key="5">
    <source>
        <dbReference type="Pfam" id="PF00496"/>
    </source>
</evidence>
<comment type="caution">
    <text evidence="6">The sequence shown here is derived from an EMBL/GenBank/DDBJ whole genome shotgun (WGS) entry which is preliminary data.</text>
</comment>
<keyword evidence="3" id="KW-0732">Signal</keyword>
<reference evidence="7" key="1">
    <citation type="submission" date="2017-09" db="EMBL/GenBank/DDBJ databases">
        <title>Depth-based differentiation of microbial function through sediment-hosted aquifers and enrichment of novel symbionts in the deep terrestrial subsurface.</title>
        <authorList>
            <person name="Probst A.J."/>
            <person name="Ladd B."/>
            <person name="Jarett J.K."/>
            <person name="Geller-Mcgrath D.E."/>
            <person name="Sieber C.M.K."/>
            <person name="Emerson J.B."/>
            <person name="Anantharaman K."/>
            <person name="Thomas B.C."/>
            <person name="Malmstrom R."/>
            <person name="Stieglmeier M."/>
            <person name="Klingl A."/>
            <person name="Woyke T."/>
            <person name="Ryan C.M."/>
            <person name="Banfield J.F."/>
        </authorList>
    </citation>
    <scope>NUCLEOTIDE SEQUENCE [LARGE SCALE GENOMIC DNA]</scope>
</reference>
<protein>
    <recommendedName>
        <fullName evidence="5">Solute-binding protein family 5 domain-containing protein</fullName>
    </recommendedName>
</protein>
<dbReference type="GO" id="GO:0015833">
    <property type="term" value="P:peptide transport"/>
    <property type="evidence" value="ECO:0007669"/>
    <property type="project" value="TreeGrafter"/>
</dbReference>
<evidence type="ECO:0000256" key="4">
    <source>
        <dbReference type="SAM" id="Phobius"/>
    </source>
</evidence>
<keyword evidence="4" id="KW-0812">Transmembrane</keyword>
<accession>A0A2M8KWT7</accession>
<dbReference type="InterPro" id="IPR039424">
    <property type="entry name" value="SBP_5"/>
</dbReference>
<evidence type="ECO:0000313" key="7">
    <source>
        <dbReference type="Proteomes" id="UP000229098"/>
    </source>
</evidence>
<dbReference type="SUPFAM" id="SSF53850">
    <property type="entry name" value="Periplasmic binding protein-like II"/>
    <property type="match status" value="1"/>
</dbReference>
<sequence>MQEDSDNHLQKPSRILRFRAATRLLTRSEKGIYALFVVLLIASGIYLGGSISRAYSVPVPANGGTLREGIIGIPRFINPLLAVSNTDRDMTALTYAGLMRLDSTGTVIPNLAEDYTISEDGIVYTFHIRKDARFSDGTPVTADDVIFTISLATNPSYRSPLRANWEGVATEKIDDYTVQFTLAKPYAPFLENTTVGILPRHIWSAVSAEEFTLTPLNIEPIGAGPFRVVSLEKNSTGGITTYILEANTHYVLGTPLINTLELHFFPSPEELLLALENRRIDSASAVPPSAAAHIHESFPILRLPLSRVFGLFLNQNTSKTLTDDVVRDALELSIDKNMLVANVLEGEGTPAYGPIPPETFGALDQDFYSDRAFDLERAKQLLTDNDWIDIDEDGIRDKKISKDETIHLSFTISTSDTPDLVETARLLQTMWNELGAKVEISVFEIGDFEQNVLRPRRYDAVLFGQAMAHDPDPFAFWHSSQRNDPGLNIAMYTNPRVDTLLTDAHALPSPEEREEKYRTFGEYIATDMPALFLYSPYYLYVPASSVHNISIKNVVLPSDRFTDIHTWYIKTKNVWQTSGM</sequence>
<dbReference type="InterPro" id="IPR030678">
    <property type="entry name" value="Peptide/Ni-bd"/>
</dbReference>
<dbReference type="GO" id="GO:1904680">
    <property type="term" value="F:peptide transmembrane transporter activity"/>
    <property type="evidence" value="ECO:0007669"/>
    <property type="project" value="TreeGrafter"/>
</dbReference>
<dbReference type="InterPro" id="IPR000914">
    <property type="entry name" value="SBP_5_dom"/>
</dbReference>
<comment type="similarity">
    <text evidence="1">Belongs to the bacterial solute-binding protein 5 family.</text>
</comment>
<dbReference type="Gene3D" id="3.90.76.10">
    <property type="entry name" value="Dipeptide-binding Protein, Domain 1"/>
    <property type="match status" value="1"/>
</dbReference>
<feature type="transmembrane region" description="Helical" evidence="4">
    <location>
        <begin position="32"/>
        <end position="49"/>
    </location>
</feature>
<organism evidence="6 7">
    <name type="scientific">Candidatus Ryanbacteria bacterium CG10_big_fil_rev_8_21_14_0_10_43_42</name>
    <dbReference type="NCBI Taxonomy" id="1974864"/>
    <lineage>
        <taxon>Bacteria</taxon>
        <taxon>Candidatus Ryaniibacteriota</taxon>
    </lineage>
</organism>